<evidence type="ECO:0000256" key="5">
    <source>
        <dbReference type="ARBA" id="ARBA00023136"/>
    </source>
</evidence>
<evidence type="ECO:0000313" key="9">
    <source>
        <dbReference type="EMBL" id="RFA11376.1"/>
    </source>
</evidence>
<feature type="domain" description="Cytochrome b561 bacterial/Ni-hydrogenase" evidence="8">
    <location>
        <begin position="362"/>
        <end position="552"/>
    </location>
</feature>
<dbReference type="InterPro" id="IPR016174">
    <property type="entry name" value="Di-haem_cyt_TM"/>
</dbReference>
<dbReference type="Pfam" id="PF01292">
    <property type="entry name" value="Ni_hydr_CYTB"/>
    <property type="match status" value="1"/>
</dbReference>
<dbReference type="Proteomes" id="UP000256486">
    <property type="component" value="Unassembled WGS sequence"/>
</dbReference>
<comment type="caution">
    <text evidence="9">The sequence shown here is derived from an EMBL/GenBank/DDBJ whole genome shotgun (WGS) entry which is preliminary data.</text>
</comment>
<reference evidence="9 10" key="1">
    <citation type="submission" date="2017-04" db="EMBL/GenBank/DDBJ databases">
        <title>Comparative genome analysis of Subtercola boreus.</title>
        <authorList>
            <person name="Cho Y.-J."/>
            <person name="Cho A."/>
            <person name="Kim O.-S."/>
            <person name="Lee J.-I."/>
        </authorList>
    </citation>
    <scope>NUCLEOTIDE SEQUENCE [LARGE SCALE GENOMIC DNA]</scope>
    <source>
        <strain evidence="9 10">K300</strain>
    </source>
</reference>
<feature type="compositionally biased region" description="Low complexity" evidence="6">
    <location>
        <begin position="13"/>
        <end position="50"/>
    </location>
</feature>
<evidence type="ECO:0000256" key="7">
    <source>
        <dbReference type="SAM" id="Phobius"/>
    </source>
</evidence>
<dbReference type="PANTHER" id="PTHR30485:SF1">
    <property type="entry name" value="CYTOCHROME YDHU-RELATED"/>
    <property type="match status" value="1"/>
</dbReference>
<dbReference type="EMBL" id="NBWZ01000001">
    <property type="protein sequence ID" value="RFA11376.1"/>
    <property type="molecule type" value="Genomic_DNA"/>
</dbReference>
<feature type="transmembrane region" description="Helical" evidence="7">
    <location>
        <begin position="476"/>
        <end position="494"/>
    </location>
</feature>
<feature type="transmembrane region" description="Helical" evidence="7">
    <location>
        <begin position="515"/>
        <end position="539"/>
    </location>
</feature>
<sequence>MPRQAGGEPWPPATADSDPAPAGLTVETSSAEAPPAPSDAAAAVPSSAPVVPASGAATATIADPIVAAPEPAPAPAPAPTSATRTVRQGLPRVVGGEPWPSVSAIEVAASATHDAAPAAAAPAAAAPATPTPAAAPTAEPDTSAAEPSAESDTGTAEPSAAPASGPRRRTGLPRPGTAAGSEPATASSGTTPTPTSDDPAASAGPGAPESETDAAPAAAPAATRTPETAPAPEQAAVAASAAPTRATASPRAPIIIRTDAAPAPAAPTKAAPAKAAPAKAAPAASATAAPAPAAVSAGLARLWQLPRPAQIVLGLIALLVVAAVAVLAVRGITTYRFVQDFLQTYPGEYPLPDTVETGFPAWIGWQHFLNAFFIVLIIRSGWQVRTQKRPSAFWTARGKTKGKISLTLWFHQFLDVLWLANGVVFVVLIFVTGHWLRLVPSSWEVFPNALSALIHYLTLEWPTDNGWVNYNSLQQLMYFIVVFIAAPLAALTGVRMSGIWPKNAKRLNTMYPIEVARAIHFPVMLFFVGFVIVHVALVFATGALRNLNHMYGGSDDVNWIGFGIFFASLAVMVAGWIAARPLVIAPIASLFGKVSAR</sequence>
<organism evidence="9 10">
    <name type="scientific">Subtercola boreus</name>
    <dbReference type="NCBI Taxonomy" id="120213"/>
    <lineage>
        <taxon>Bacteria</taxon>
        <taxon>Bacillati</taxon>
        <taxon>Actinomycetota</taxon>
        <taxon>Actinomycetes</taxon>
        <taxon>Micrococcales</taxon>
        <taxon>Microbacteriaceae</taxon>
        <taxon>Subtercola</taxon>
    </lineage>
</organism>
<feature type="transmembrane region" description="Helical" evidence="7">
    <location>
        <begin position="311"/>
        <end position="332"/>
    </location>
</feature>
<feature type="region of interest" description="Disordered" evidence="6">
    <location>
        <begin position="1"/>
        <end position="50"/>
    </location>
</feature>
<dbReference type="Gene3D" id="1.20.950.20">
    <property type="entry name" value="Transmembrane di-heme cytochromes, Chain C"/>
    <property type="match status" value="1"/>
</dbReference>
<feature type="transmembrane region" description="Helical" evidence="7">
    <location>
        <begin position="359"/>
        <end position="378"/>
    </location>
</feature>
<accession>A0A3E0VNB5</accession>
<name>A0A3E0VNB5_9MICO</name>
<dbReference type="GO" id="GO:0005886">
    <property type="term" value="C:plasma membrane"/>
    <property type="evidence" value="ECO:0007669"/>
    <property type="project" value="UniProtKB-SubCell"/>
</dbReference>
<feature type="region of interest" description="Disordered" evidence="6">
    <location>
        <begin position="68"/>
        <end position="98"/>
    </location>
</feature>
<dbReference type="PANTHER" id="PTHR30485">
    <property type="entry name" value="NI/FE-HYDROGENASE 1 B-TYPE CYTOCHROME SUBUNIT"/>
    <property type="match status" value="1"/>
</dbReference>
<dbReference type="OrthoDB" id="9795587at2"/>
<keyword evidence="2" id="KW-1003">Cell membrane</keyword>
<keyword evidence="5 7" id="KW-0472">Membrane</keyword>
<keyword evidence="4 7" id="KW-1133">Transmembrane helix</keyword>
<dbReference type="GO" id="GO:0020037">
    <property type="term" value="F:heme binding"/>
    <property type="evidence" value="ECO:0007669"/>
    <property type="project" value="TreeGrafter"/>
</dbReference>
<keyword evidence="3 7" id="KW-0812">Transmembrane</keyword>
<comment type="subcellular location">
    <subcellularLocation>
        <location evidence="1">Cell membrane</location>
        <topology evidence="1">Multi-pass membrane protein</topology>
    </subcellularLocation>
</comment>
<keyword evidence="10" id="KW-1185">Reference proteome</keyword>
<evidence type="ECO:0000256" key="1">
    <source>
        <dbReference type="ARBA" id="ARBA00004651"/>
    </source>
</evidence>
<dbReference type="AlphaFoldDB" id="A0A3E0VNB5"/>
<evidence type="ECO:0000256" key="2">
    <source>
        <dbReference type="ARBA" id="ARBA00022475"/>
    </source>
</evidence>
<protein>
    <recommendedName>
        <fullName evidence="8">Cytochrome b561 bacterial/Ni-hydrogenase domain-containing protein</fullName>
    </recommendedName>
</protein>
<evidence type="ECO:0000256" key="3">
    <source>
        <dbReference type="ARBA" id="ARBA00022692"/>
    </source>
</evidence>
<proteinExistence type="predicted"/>
<feature type="transmembrane region" description="Helical" evidence="7">
    <location>
        <begin position="416"/>
        <end position="436"/>
    </location>
</feature>
<dbReference type="GO" id="GO:0022904">
    <property type="term" value="P:respiratory electron transport chain"/>
    <property type="evidence" value="ECO:0007669"/>
    <property type="project" value="InterPro"/>
</dbReference>
<feature type="transmembrane region" description="Helical" evidence="7">
    <location>
        <begin position="559"/>
        <end position="579"/>
    </location>
</feature>
<gene>
    <name evidence="9" type="ORF">B7R54_17700</name>
</gene>
<dbReference type="InterPro" id="IPR011577">
    <property type="entry name" value="Cyt_b561_bac/Ni-Hgenase"/>
</dbReference>
<evidence type="ECO:0000313" key="10">
    <source>
        <dbReference type="Proteomes" id="UP000256486"/>
    </source>
</evidence>
<dbReference type="InterPro" id="IPR051542">
    <property type="entry name" value="Hydrogenase_cytochrome"/>
</dbReference>
<feature type="compositionally biased region" description="Low complexity" evidence="6">
    <location>
        <begin position="172"/>
        <end position="253"/>
    </location>
</feature>
<dbReference type="GO" id="GO:0009055">
    <property type="term" value="F:electron transfer activity"/>
    <property type="evidence" value="ECO:0007669"/>
    <property type="project" value="InterPro"/>
</dbReference>
<feature type="region of interest" description="Disordered" evidence="6">
    <location>
        <begin position="112"/>
        <end position="253"/>
    </location>
</feature>
<evidence type="ECO:0000256" key="4">
    <source>
        <dbReference type="ARBA" id="ARBA00022989"/>
    </source>
</evidence>
<dbReference type="SUPFAM" id="SSF81342">
    <property type="entry name" value="Transmembrane di-heme cytochromes"/>
    <property type="match status" value="1"/>
</dbReference>
<evidence type="ECO:0000256" key="6">
    <source>
        <dbReference type="SAM" id="MobiDB-lite"/>
    </source>
</evidence>
<feature type="compositionally biased region" description="Low complexity" evidence="6">
    <location>
        <begin position="112"/>
        <end position="147"/>
    </location>
</feature>
<evidence type="ECO:0000259" key="8">
    <source>
        <dbReference type="Pfam" id="PF01292"/>
    </source>
</evidence>